<feature type="chain" id="PRO_5032447735" description="Corticotropin-releasing factor domain-containing protein" evidence="4">
    <location>
        <begin position="19"/>
        <end position="296"/>
    </location>
</feature>
<dbReference type="OrthoDB" id="6418774at2759"/>
<keyword evidence="2" id="KW-0964">Secreted</keyword>
<keyword evidence="4" id="KW-0732">Signal</keyword>
<evidence type="ECO:0000256" key="3">
    <source>
        <dbReference type="ARBA" id="ARBA00022702"/>
    </source>
</evidence>
<dbReference type="Proteomes" id="UP000663880">
    <property type="component" value="Unassembled WGS sequence"/>
</dbReference>
<dbReference type="InterPro" id="IPR018446">
    <property type="entry name" value="Corticotropin-releasing_fac_CS"/>
</dbReference>
<evidence type="ECO:0000256" key="1">
    <source>
        <dbReference type="ARBA" id="ARBA00004613"/>
    </source>
</evidence>
<feature type="domain" description="Corticotropin-releasing factor" evidence="5">
    <location>
        <begin position="247"/>
        <end position="291"/>
    </location>
</feature>
<dbReference type="SMART" id="SM00039">
    <property type="entry name" value="CRF"/>
    <property type="match status" value="3"/>
</dbReference>
<name>A0A821U1H9_9NEOP</name>
<dbReference type="InterPro" id="IPR000187">
    <property type="entry name" value="CRF"/>
</dbReference>
<gene>
    <name evidence="6" type="ORF">PMACD_LOCUS9803</name>
</gene>
<dbReference type="GO" id="GO:0005576">
    <property type="term" value="C:extracellular region"/>
    <property type="evidence" value="ECO:0007669"/>
    <property type="project" value="UniProtKB-SubCell"/>
</dbReference>
<reference evidence="6" key="1">
    <citation type="submission" date="2021-02" db="EMBL/GenBank/DDBJ databases">
        <authorList>
            <person name="Steward A R."/>
        </authorList>
    </citation>
    <scope>NUCLEOTIDE SEQUENCE</scope>
</reference>
<comment type="subcellular location">
    <subcellularLocation>
        <location evidence="1">Secreted</location>
    </subcellularLocation>
</comment>
<protein>
    <recommendedName>
        <fullName evidence="5">Corticotropin-releasing factor domain-containing protein</fullName>
    </recommendedName>
</protein>
<comment type="caution">
    <text evidence="6">The sequence shown here is derived from an EMBL/GenBank/DDBJ whole genome shotgun (WGS) entry which is preliminary data.</text>
</comment>
<feature type="domain" description="Corticotropin-releasing factor" evidence="5">
    <location>
        <begin position="91"/>
        <end position="123"/>
    </location>
</feature>
<organism evidence="6 7">
    <name type="scientific">Pieris macdunnoughi</name>
    <dbReference type="NCBI Taxonomy" id="345717"/>
    <lineage>
        <taxon>Eukaryota</taxon>
        <taxon>Metazoa</taxon>
        <taxon>Ecdysozoa</taxon>
        <taxon>Arthropoda</taxon>
        <taxon>Hexapoda</taxon>
        <taxon>Insecta</taxon>
        <taxon>Pterygota</taxon>
        <taxon>Neoptera</taxon>
        <taxon>Endopterygota</taxon>
        <taxon>Lepidoptera</taxon>
        <taxon>Glossata</taxon>
        <taxon>Ditrysia</taxon>
        <taxon>Papilionoidea</taxon>
        <taxon>Pieridae</taxon>
        <taxon>Pierinae</taxon>
        <taxon>Pieris</taxon>
    </lineage>
</organism>
<evidence type="ECO:0000313" key="7">
    <source>
        <dbReference type="Proteomes" id="UP000663880"/>
    </source>
</evidence>
<accession>A0A821U1H9</accession>
<proteinExistence type="predicted"/>
<dbReference type="AlphaFoldDB" id="A0A821U1H9"/>
<evidence type="ECO:0000313" key="6">
    <source>
        <dbReference type="EMBL" id="CAF4883295.1"/>
    </source>
</evidence>
<keyword evidence="3" id="KW-0372">Hormone</keyword>
<dbReference type="PROSITE" id="PS00511">
    <property type="entry name" value="CRF"/>
    <property type="match status" value="2"/>
</dbReference>
<dbReference type="GO" id="GO:0005179">
    <property type="term" value="F:hormone activity"/>
    <property type="evidence" value="ECO:0007669"/>
    <property type="project" value="UniProtKB-KW"/>
</dbReference>
<sequence>MCLLQMFWAVCCVMLAVGSVCTSAAPRSEISHPIDWTQLESAPDDESVDYAVSPGRYPSAPWLYLLAEAPRDSQCVKVNNGMSRSRRTVYISVNPAVELLQRGAYNNYMERQVHANRDFLNCIGKRANRLSYYTRVRKLVLMSVNGKGDGRVKRRMPSLSIDLPMSVLRQKLSLEKERKFQAIRAAANRDYLNDIGKRGKGRFDNALLASFSSLPHRVPDRPLWGSYVFKILLQRLIRDFNVRPKRKMPSLSINNPMEVLRQRLLLEVARKQMREANQRQAVANRVFLQNVGKRGL</sequence>
<dbReference type="Pfam" id="PF00473">
    <property type="entry name" value="CRF"/>
    <property type="match status" value="2"/>
</dbReference>
<keyword evidence="7" id="KW-1185">Reference proteome</keyword>
<evidence type="ECO:0000259" key="5">
    <source>
        <dbReference type="SMART" id="SM00039"/>
    </source>
</evidence>
<feature type="domain" description="Corticotropin-releasing factor" evidence="5">
    <location>
        <begin position="155"/>
        <end position="195"/>
    </location>
</feature>
<dbReference type="EMBL" id="CAJOBZ010000028">
    <property type="protein sequence ID" value="CAF4883295.1"/>
    <property type="molecule type" value="Genomic_DNA"/>
</dbReference>
<feature type="signal peptide" evidence="4">
    <location>
        <begin position="1"/>
        <end position="18"/>
    </location>
</feature>
<evidence type="ECO:0000256" key="2">
    <source>
        <dbReference type="ARBA" id="ARBA00022525"/>
    </source>
</evidence>
<evidence type="ECO:0000256" key="4">
    <source>
        <dbReference type="SAM" id="SignalP"/>
    </source>
</evidence>